<dbReference type="InterPro" id="IPR013783">
    <property type="entry name" value="Ig-like_fold"/>
</dbReference>
<dbReference type="InterPro" id="IPR036116">
    <property type="entry name" value="FN3_sf"/>
</dbReference>
<evidence type="ECO:0000313" key="5">
    <source>
        <dbReference type="Proteomes" id="UP000426772"/>
    </source>
</evidence>
<evidence type="ECO:0000259" key="3">
    <source>
        <dbReference type="PROSITE" id="PS50853"/>
    </source>
</evidence>
<gene>
    <name evidence="4" type="ORF">D9O29_23690</name>
</gene>
<keyword evidence="5" id="KW-1185">Reference proteome</keyword>
<feature type="domain" description="Fibronectin type-III" evidence="3">
    <location>
        <begin position="48"/>
        <end position="102"/>
    </location>
</feature>
<dbReference type="PANTHER" id="PTHR13817:SF151">
    <property type="entry name" value="TITIN"/>
    <property type="match status" value="1"/>
</dbReference>
<dbReference type="Gene3D" id="2.60.40.10">
    <property type="entry name" value="Immunoglobulins"/>
    <property type="match status" value="2"/>
</dbReference>
<evidence type="ECO:0000256" key="2">
    <source>
        <dbReference type="SAM" id="MobiDB-lite"/>
    </source>
</evidence>
<protein>
    <submittedName>
        <fullName evidence="4">Fibronectin type III domain-containing protein</fullName>
    </submittedName>
</protein>
<dbReference type="PANTHER" id="PTHR13817">
    <property type="entry name" value="TITIN"/>
    <property type="match status" value="1"/>
</dbReference>
<dbReference type="InterPro" id="IPR003961">
    <property type="entry name" value="FN3_dom"/>
</dbReference>
<dbReference type="EMBL" id="RCNL01000147">
    <property type="protein sequence ID" value="TXL70424.1"/>
    <property type="molecule type" value="Genomic_DNA"/>
</dbReference>
<dbReference type="InterPro" id="IPR050964">
    <property type="entry name" value="Striated_Muscle_Regulatory"/>
</dbReference>
<organism evidence="4 5">
    <name type="scientific">Pantoea vagans</name>
    <dbReference type="NCBI Taxonomy" id="470934"/>
    <lineage>
        <taxon>Bacteria</taxon>
        <taxon>Pseudomonadati</taxon>
        <taxon>Pseudomonadota</taxon>
        <taxon>Gammaproteobacteria</taxon>
        <taxon>Enterobacterales</taxon>
        <taxon>Erwiniaceae</taxon>
        <taxon>Pantoea</taxon>
    </lineage>
</organism>
<dbReference type="CDD" id="cd00063">
    <property type="entry name" value="FN3"/>
    <property type="match status" value="2"/>
</dbReference>
<reference evidence="4 5" key="1">
    <citation type="submission" date="2018-10" db="EMBL/GenBank/DDBJ databases">
        <title>Draft genome sequence of Pantoea vagans isolated from corpses of the sugarcane aphid Melanaphis sacchari Zehntner.</title>
        <authorList>
            <person name="Toledo E."/>
            <person name="Pena G."/>
            <person name="Lozano L."/>
        </authorList>
    </citation>
    <scope>NUCLEOTIDE SEQUENCE [LARGE SCALE GENOMIC DNA]</scope>
    <source>
        <strain evidence="4 5">ET-90</strain>
    </source>
</reference>
<sequence length="102" mass="11191">MTRYRSSGLIEGLEYEYRITAINSRGAGKPSESSAITVAMDPIDPPGPPVQPRVTDTTRTSVSLAWLPPEEEGGAVITGYFIEMQKVDQVEWTLCNTTPTKM</sequence>
<comment type="caution">
    <text evidence="4">The sequence shown here is derived from an EMBL/GenBank/DDBJ whole genome shotgun (WGS) entry which is preliminary data.</text>
</comment>
<evidence type="ECO:0000256" key="1">
    <source>
        <dbReference type="ARBA" id="ARBA00022737"/>
    </source>
</evidence>
<feature type="region of interest" description="Disordered" evidence="2">
    <location>
        <begin position="25"/>
        <end position="55"/>
    </location>
</feature>
<evidence type="ECO:0000313" key="4">
    <source>
        <dbReference type="EMBL" id="TXL70424.1"/>
    </source>
</evidence>
<proteinExistence type="predicted"/>
<keyword evidence="1" id="KW-0677">Repeat</keyword>
<feature type="domain" description="Fibronectin type-III" evidence="3">
    <location>
        <begin position="1"/>
        <end position="41"/>
    </location>
</feature>
<dbReference type="SUPFAM" id="SSF49265">
    <property type="entry name" value="Fibronectin type III"/>
    <property type="match status" value="1"/>
</dbReference>
<dbReference type="Proteomes" id="UP000426772">
    <property type="component" value="Unassembled WGS sequence"/>
</dbReference>
<name>A0ABY3L9T3_9GAMM</name>
<feature type="non-terminal residue" evidence="4">
    <location>
        <position position="102"/>
    </location>
</feature>
<accession>A0ABY3L9T3</accession>
<dbReference type="Pfam" id="PF00041">
    <property type="entry name" value="fn3"/>
    <property type="match status" value="1"/>
</dbReference>
<dbReference type="PROSITE" id="PS50853">
    <property type="entry name" value="FN3"/>
    <property type="match status" value="2"/>
</dbReference>